<organism evidence="1 2">
    <name type="scientific">Methylophilus rhizosphaerae</name>
    <dbReference type="NCBI Taxonomy" id="492660"/>
    <lineage>
        <taxon>Bacteria</taxon>
        <taxon>Pseudomonadati</taxon>
        <taxon>Pseudomonadota</taxon>
        <taxon>Betaproteobacteria</taxon>
        <taxon>Nitrosomonadales</taxon>
        <taxon>Methylophilaceae</taxon>
        <taxon>Methylophilus</taxon>
    </lineage>
</organism>
<name>A0A1G9F3S9_9PROT</name>
<dbReference type="STRING" id="492660.SAMN05192566_2599"/>
<reference evidence="2" key="1">
    <citation type="submission" date="2016-10" db="EMBL/GenBank/DDBJ databases">
        <authorList>
            <person name="Varghese N."/>
            <person name="Submissions S."/>
        </authorList>
    </citation>
    <scope>NUCLEOTIDE SEQUENCE [LARGE SCALE GENOMIC DNA]</scope>
    <source>
        <strain evidence="2">CBMB127</strain>
    </source>
</reference>
<sequence length="82" mass="9066">MVDLPVVYYSSRQPWSWAPRLQAGDRGNTSKNGDDQEIIAILESDKTARPASGFMQQAGNKNQDYRAYGRDDNAAYHAATGT</sequence>
<accession>A0A1G9F3S9</accession>
<evidence type="ECO:0000313" key="2">
    <source>
        <dbReference type="Proteomes" id="UP000198629"/>
    </source>
</evidence>
<dbReference type="EMBL" id="FNFX01000005">
    <property type="protein sequence ID" value="SDK82990.1"/>
    <property type="molecule type" value="Genomic_DNA"/>
</dbReference>
<protein>
    <submittedName>
        <fullName evidence="1">Uncharacterized protein</fullName>
    </submittedName>
</protein>
<keyword evidence="2" id="KW-1185">Reference proteome</keyword>
<gene>
    <name evidence="1" type="ORF">SAMN05192566_2599</name>
</gene>
<dbReference type="Proteomes" id="UP000198629">
    <property type="component" value="Unassembled WGS sequence"/>
</dbReference>
<evidence type="ECO:0000313" key="1">
    <source>
        <dbReference type="EMBL" id="SDK82990.1"/>
    </source>
</evidence>
<dbReference type="AlphaFoldDB" id="A0A1G9F3S9"/>
<proteinExistence type="predicted"/>